<dbReference type="AlphaFoldDB" id="A0A4R6SZW7"/>
<keyword evidence="4" id="KW-1185">Reference proteome</keyword>
<evidence type="ECO:0000259" key="2">
    <source>
        <dbReference type="Pfam" id="PF13810"/>
    </source>
</evidence>
<reference evidence="3 4" key="1">
    <citation type="submission" date="2019-03" db="EMBL/GenBank/DDBJ databases">
        <title>Genomic Encyclopedia of Archaeal and Bacterial Type Strains, Phase II (KMG-II): from individual species to whole genera.</title>
        <authorList>
            <person name="Goeker M."/>
        </authorList>
    </citation>
    <scope>NUCLEOTIDE SEQUENCE [LARGE SCALE GENOMIC DNA]</scope>
    <source>
        <strain evidence="3 4">DSM 19035</strain>
    </source>
</reference>
<accession>A0A4R6SZW7</accession>
<dbReference type="EMBL" id="SNYC01000004">
    <property type="protein sequence ID" value="TDQ10312.1"/>
    <property type="molecule type" value="Genomic_DNA"/>
</dbReference>
<sequence length="412" mass="46100">MNKTGIFLVLLLSFMRTELIAQDLEHIKFTAEKATEWNQLFTRDSGWYGGDGIYSIPLNGKEHAATTNGKTLFIFSDSMIGRLKNGARVKIQDGSKMIHNATALLTGITPDSSKLTFHWNTSAAGNAETVFIPKTPMTGPRDYYWLGDGFVNPEKNHAIYLFGYRIKQISDGTFGFSEIGNTLIKIEAKETPPYKNYKQFDTPFYISKESTKNIENVKAGVQVESGETGSFGAGIYVNTIQSGAAKPDGFIYVYGVKGNAKKLLAARVRPKDFEDYTKWNFWNGTQWQADMKQSAAITDQVSNELSVTALPDGRYALIFQQGGIGSHVGMRLGKTPYGPFGPIIKIWDCTPDLIQKTYFAYNAKAHPSLSPKGELLISYNINSFDFLKDLSNDPQLYRPRFIRIKFEEAIKQ</sequence>
<evidence type="ECO:0000313" key="3">
    <source>
        <dbReference type="EMBL" id="TDQ10312.1"/>
    </source>
</evidence>
<dbReference type="RefSeq" id="WP_133576328.1">
    <property type="nucleotide sequence ID" value="NZ_SNYC01000004.1"/>
</dbReference>
<dbReference type="InterPro" id="IPR025442">
    <property type="entry name" value="DUF4185"/>
</dbReference>
<gene>
    <name evidence="3" type="ORF">ATK78_2478</name>
</gene>
<evidence type="ECO:0000256" key="1">
    <source>
        <dbReference type="SAM" id="SignalP"/>
    </source>
</evidence>
<feature type="chain" id="PRO_5020505901" evidence="1">
    <location>
        <begin position="22"/>
        <end position="412"/>
    </location>
</feature>
<name>A0A4R6SZW7_9SPHI</name>
<feature type="domain" description="DUF4185" evidence="2">
    <location>
        <begin position="236"/>
        <end position="341"/>
    </location>
</feature>
<dbReference type="Proteomes" id="UP000295620">
    <property type="component" value="Unassembled WGS sequence"/>
</dbReference>
<feature type="signal peptide" evidence="1">
    <location>
        <begin position="1"/>
        <end position="21"/>
    </location>
</feature>
<dbReference type="Pfam" id="PF13810">
    <property type="entry name" value="DUF4185"/>
    <property type="match status" value="1"/>
</dbReference>
<comment type="caution">
    <text evidence="3">The sequence shown here is derived from an EMBL/GenBank/DDBJ whole genome shotgun (WGS) entry which is preliminary data.</text>
</comment>
<organism evidence="3 4">
    <name type="scientific">Pedobacter metabolipauper</name>
    <dbReference type="NCBI Taxonomy" id="425513"/>
    <lineage>
        <taxon>Bacteria</taxon>
        <taxon>Pseudomonadati</taxon>
        <taxon>Bacteroidota</taxon>
        <taxon>Sphingobacteriia</taxon>
        <taxon>Sphingobacteriales</taxon>
        <taxon>Sphingobacteriaceae</taxon>
        <taxon>Pedobacter</taxon>
    </lineage>
</organism>
<evidence type="ECO:0000313" key="4">
    <source>
        <dbReference type="Proteomes" id="UP000295620"/>
    </source>
</evidence>
<keyword evidence="1" id="KW-0732">Signal</keyword>
<protein>
    <submittedName>
        <fullName evidence="3">Uncharacterized protein DUF4185</fullName>
    </submittedName>
</protein>
<dbReference type="OrthoDB" id="9765957at2"/>
<proteinExistence type="predicted"/>